<keyword evidence="2" id="KW-0560">Oxidoreductase</keyword>
<dbReference type="GO" id="GO:0020037">
    <property type="term" value="F:heme binding"/>
    <property type="evidence" value="ECO:0007669"/>
    <property type="project" value="InterPro"/>
</dbReference>
<evidence type="ECO:0000313" key="5">
    <source>
        <dbReference type="Proteomes" id="UP000675554"/>
    </source>
</evidence>
<dbReference type="Proteomes" id="UP000675554">
    <property type="component" value="Unassembled WGS sequence"/>
</dbReference>
<dbReference type="GO" id="GO:0016705">
    <property type="term" value="F:oxidoreductase activity, acting on paired donors, with incorporation or reduction of molecular oxygen"/>
    <property type="evidence" value="ECO:0007669"/>
    <property type="project" value="InterPro"/>
</dbReference>
<organism evidence="4 5">
    <name type="scientific">Streptomyces daliensis</name>
    <dbReference type="NCBI Taxonomy" id="299421"/>
    <lineage>
        <taxon>Bacteria</taxon>
        <taxon>Bacillati</taxon>
        <taxon>Actinomycetota</taxon>
        <taxon>Actinomycetes</taxon>
        <taxon>Kitasatosporales</taxon>
        <taxon>Streptomycetaceae</taxon>
        <taxon>Streptomyces</taxon>
    </lineage>
</organism>
<evidence type="ECO:0000313" key="4">
    <source>
        <dbReference type="EMBL" id="MBR7675579.1"/>
    </source>
</evidence>
<proteinExistence type="inferred from homology"/>
<dbReference type="Pfam" id="PF00067">
    <property type="entry name" value="p450"/>
    <property type="match status" value="1"/>
</dbReference>
<comment type="similarity">
    <text evidence="1 2">Belongs to the cytochrome P450 family.</text>
</comment>
<comment type="caution">
    <text evidence="4">The sequence shown here is derived from an EMBL/GenBank/DDBJ whole genome shotgun (WGS) entry which is preliminary data.</text>
</comment>
<keyword evidence="2" id="KW-0503">Monooxygenase</keyword>
<feature type="compositionally biased region" description="Low complexity" evidence="3">
    <location>
        <begin position="413"/>
        <end position="429"/>
    </location>
</feature>
<dbReference type="InterPro" id="IPR036396">
    <property type="entry name" value="Cyt_P450_sf"/>
</dbReference>
<dbReference type="EMBL" id="JAGSMN010000500">
    <property type="protein sequence ID" value="MBR7675579.1"/>
    <property type="molecule type" value="Genomic_DNA"/>
</dbReference>
<dbReference type="AlphaFoldDB" id="A0A8T4ITY2"/>
<dbReference type="InterPro" id="IPR017972">
    <property type="entry name" value="Cyt_P450_CS"/>
</dbReference>
<gene>
    <name evidence="4" type="ORF">KDA82_21680</name>
</gene>
<accession>A0A8T4ITY2</accession>
<dbReference type="GO" id="GO:0004497">
    <property type="term" value="F:monooxygenase activity"/>
    <property type="evidence" value="ECO:0007669"/>
    <property type="project" value="UniProtKB-KW"/>
</dbReference>
<dbReference type="SUPFAM" id="SSF48264">
    <property type="entry name" value="Cytochrome P450"/>
    <property type="match status" value="1"/>
</dbReference>
<dbReference type="PANTHER" id="PTHR46696">
    <property type="entry name" value="P450, PUTATIVE (EUROFUNG)-RELATED"/>
    <property type="match status" value="1"/>
</dbReference>
<feature type="region of interest" description="Disordered" evidence="3">
    <location>
        <begin position="407"/>
        <end position="429"/>
    </location>
</feature>
<dbReference type="GO" id="GO:0005506">
    <property type="term" value="F:iron ion binding"/>
    <property type="evidence" value="ECO:0007669"/>
    <property type="project" value="InterPro"/>
</dbReference>
<dbReference type="PROSITE" id="PS00086">
    <property type="entry name" value="CYTOCHROME_P450"/>
    <property type="match status" value="1"/>
</dbReference>
<keyword evidence="2" id="KW-0479">Metal-binding</keyword>
<keyword evidence="2" id="KW-0349">Heme</keyword>
<dbReference type="InterPro" id="IPR002397">
    <property type="entry name" value="Cyt_P450_B"/>
</dbReference>
<evidence type="ECO:0000256" key="1">
    <source>
        <dbReference type="ARBA" id="ARBA00010617"/>
    </source>
</evidence>
<evidence type="ECO:0000256" key="2">
    <source>
        <dbReference type="RuleBase" id="RU000461"/>
    </source>
</evidence>
<name>A0A8T4ITY2_9ACTN</name>
<keyword evidence="2" id="KW-0408">Iron</keyword>
<dbReference type="Gene3D" id="1.10.630.10">
    <property type="entry name" value="Cytochrome P450"/>
    <property type="match status" value="1"/>
</dbReference>
<dbReference type="PRINTS" id="PR00359">
    <property type="entry name" value="BP450"/>
</dbReference>
<reference evidence="4" key="1">
    <citation type="submission" date="2021-04" db="EMBL/GenBank/DDBJ databases">
        <title>Sequencing of actinobacteria type strains.</title>
        <authorList>
            <person name="Nguyen G.-S."/>
            <person name="Wentzel A."/>
        </authorList>
    </citation>
    <scope>NUCLEOTIDE SEQUENCE</scope>
    <source>
        <strain evidence="4">DSM 42095</strain>
    </source>
</reference>
<dbReference type="InterPro" id="IPR001128">
    <property type="entry name" value="Cyt_P450"/>
</dbReference>
<evidence type="ECO:0000256" key="3">
    <source>
        <dbReference type="SAM" id="MobiDB-lite"/>
    </source>
</evidence>
<keyword evidence="5" id="KW-1185">Reference proteome</keyword>
<dbReference type="PANTHER" id="PTHR46696:SF1">
    <property type="entry name" value="CYTOCHROME P450 YJIB-RELATED"/>
    <property type="match status" value="1"/>
</dbReference>
<protein>
    <submittedName>
        <fullName evidence="4">Cytochrome P450</fullName>
    </submittedName>
</protein>
<sequence length="429" mass="46467">MLSTSPLESRSAAGLVRRWRQASEPRELARVYDELRSAGPLVPTPWGALLVPGYQDCRQVLLDRTWGTLTASWRERFRPGWRESASTVGLCQTPLQQDPPEHTARRRPLAKALSPRALGDMADSFAAPLALEHVRAFADEVRAEGVADVVGSICRPLPTAVLAGFLGLPKDVDLEWLATESLAMVRIEELASPPSVVRRADEAATALLERYDQLLAERLRQPEGDDLLFHWAKGDPSGSRYLLLTLFSAGVPTTAALLASLAHALITRPALAERIRQEPDFSDRVVDEVLRWDPPGRLVTRVAGAETELGGRVLPEGQVVHALIGAAHRDPAEFHDPHTFLPRQAPQPQRLLAFGSGLHYCPGTHLARAQAVAFARGFAAELPGARAAGTPERHAGPSMTDITRLPVTLAPPTTSDTSSTSRTSSTSTA</sequence>